<dbReference type="Pfam" id="PF00999">
    <property type="entry name" value="Na_H_Exchanger"/>
    <property type="match status" value="1"/>
</dbReference>
<evidence type="ECO:0000256" key="5">
    <source>
        <dbReference type="ARBA" id="ARBA00022692"/>
    </source>
</evidence>
<dbReference type="Gene3D" id="3.40.50.720">
    <property type="entry name" value="NAD(P)-binding Rossmann-like Domain"/>
    <property type="match status" value="1"/>
</dbReference>
<evidence type="ECO:0000256" key="4">
    <source>
        <dbReference type="ARBA" id="ARBA00022538"/>
    </source>
</evidence>
<dbReference type="Gene3D" id="1.20.1530.20">
    <property type="match status" value="1"/>
</dbReference>
<feature type="transmembrane region" description="Helical" evidence="8">
    <location>
        <begin position="214"/>
        <end position="247"/>
    </location>
</feature>
<name>W4M6B9_9BACT</name>
<dbReference type="GO" id="GO:0016020">
    <property type="term" value="C:membrane"/>
    <property type="evidence" value="ECO:0007669"/>
    <property type="project" value="UniProtKB-SubCell"/>
</dbReference>
<organism evidence="11 12">
    <name type="scientific">Candidatus Entotheonella gemina</name>
    <dbReference type="NCBI Taxonomy" id="1429439"/>
    <lineage>
        <taxon>Bacteria</taxon>
        <taxon>Pseudomonadati</taxon>
        <taxon>Nitrospinota/Tectimicrobiota group</taxon>
        <taxon>Candidatus Tectimicrobiota</taxon>
        <taxon>Candidatus Entotheonellia</taxon>
        <taxon>Candidatus Entotheonellales</taxon>
        <taxon>Candidatus Entotheonellaceae</taxon>
        <taxon>Candidatus Entotheonella</taxon>
    </lineage>
</organism>
<feature type="transmembrane region" description="Helical" evidence="8">
    <location>
        <begin position="113"/>
        <end position="133"/>
    </location>
</feature>
<feature type="transmembrane region" description="Helical" evidence="8">
    <location>
        <begin position="29"/>
        <end position="47"/>
    </location>
</feature>
<keyword evidence="7 8" id="KW-0472">Membrane</keyword>
<evidence type="ECO:0000256" key="6">
    <source>
        <dbReference type="ARBA" id="ARBA00022989"/>
    </source>
</evidence>
<evidence type="ECO:0000259" key="9">
    <source>
        <dbReference type="PROSITE" id="PS51201"/>
    </source>
</evidence>
<dbReference type="PROSITE" id="PS51201">
    <property type="entry name" value="RCK_N"/>
    <property type="match status" value="1"/>
</dbReference>
<dbReference type="GO" id="GO:0006813">
    <property type="term" value="P:potassium ion transport"/>
    <property type="evidence" value="ECO:0007669"/>
    <property type="project" value="UniProtKB-KW"/>
</dbReference>
<proteinExistence type="inferred from homology"/>
<keyword evidence="6 8" id="KW-1133">Transmembrane helix</keyword>
<keyword evidence="5 8" id="KW-0812">Transmembrane</keyword>
<dbReference type="GO" id="GO:0008324">
    <property type="term" value="F:monoatomic cation transmembrane transporter activity"/>
    <property type="evidence" value="ECO:0007669"/>
    <property type="project" value="InterPro"/>
</dbReference>
<feature type="transmembrane region" description="Helical" evidence="8">
    <location>
        <begin position="352"/>
        <end position="373"/>
    </location>
</feature>
<dbReference type="InterPro" id="IPR003148">
    <property type="entry name" value="RCK_N"/>
</dbReference>
<dbReference type="InterPro" id="IPR006037">
    <property type="entry name" value="RCK_C"/>
</dbReference>
<dbReference type="Gene3D" id="3.30.70.1450">
    <property type="entry name" value="Regulator of K+ conductance, C-terminal domain"/>
    <property type="match status" value="1"/>
</dbReference>
<evidence type="ECO:0000259" key="10">
    <source>
        <dbReference type="PROSITE" id="PS51202"/>
    </source>
</evidence>
<evidence type="ECO:0000256" key="7">
    <source>
        <dbReference type="ARBA" id="ARBA00023136"/>
    </source>
</evidence>
<keyword evidence="12" id="KW-1185">Reference proteome</keyword>
<dbReference type="HOGENOM" id="CLU_005126_9_1_7"/>
<dbReference type="SUPFAM" id="SSF116726">
    <property type="entry name" value="TrkA C-terminal domain-like"/>
    <property type="match status" value="1"/>
</dbReference>
<dbReference type="InterPro" id="IPR038770">
    <property type="entry name" value="Na+/solute_symporter_sf"/>
</dbReference>
<feature type="transmembrane region" description="Helical" evidence="8">
    <location>
        <begin position="82"/>
        <end position="101"/>
    </location>
</feature>
<evidence type="ECO:0000256" key="1">
    <source>
        <dbReference type="ARBA" id="ARBA00004141"/>
    </source>
</evidence>
<dbReference type="PATRIC" id="fig|1429439.4.peg.4154"/>
<feature type="transmembrane region" description="Helical" evidence="8">
    <location>
        <begin position="53"/>
        <end position="70"/>
    </location>
</feature>
<keyword evidence="3" id="KW-0813">Transport</keyword>
<feature type="transmembrane region" description="Helical" evidence="8">
    <location>
        <begin position="173"/>
        <end position="193"/>
    </location>
</feature>
<feature type="transmembrane region" description="Helical" evidence="8">
    <location>
        <begin position="267"/>
        <end position="285"/>
    </location>
</feature>
<dbReference type="PANTHER" id="PTHR42751:SF1">
    <property type="entry name" value="CATION_PROTON ANTIPORTER YBAL-RELATED"/>
    <property type="match status" value="1"/>
</dbReference>
<feature type="domain" description="RCK N-terminal" evidence="9">
    <location>
        <begin position="401"/>
        <end position="518"/>
    </location>
</feature>
<dbReference type="InterPro" id="IPR036721">
    <property type="entry name" value="RCK_C_sf"/>
</dbReference>
<dbReference type="GO" id="GO:0015297">
    <property type="term" value="F:antiporter activity"/>
    <property type="evidence" value="ECO:0007669"/>
    <property type="project" value="InterPro"/>
</dbReference>
<keyword evidence="4" id="KW-0406">Ion transport</keyword>
<accession>W4M6B9</accession>
<dbReference type="Pfam" id="PF02080">
    <property type="entry name" value="TrkA_C"/>
    <property type="match status" value="1"/>
</dbReference>
<comment type="subcellular location">
    <subcellularLocation>
        <location evidence="1">Membrane</location>
        <topology evidence="1">Multi-pass membrane protein</topology>
    </subcellularLocation>
</comment>
<evidence type="ECO:0000313" key="12">
    <source>
        <dbReference type="Proteomes" id="UP000019140"/>
    </source>
</evidence>
<dbReference type="InterPro" id="IPR036291">
    <property type="entry name" value="NAD(P)-bd_dom_sf"/>
</dbReference>
<dbReference type="GO" id="GO:1902600">
    <property type="term" value="P:proton transmembrane transport"/>
    <property type="evidence" value="ECO:0007669"/>
    <property type="project" value="InterPro"/>
</dbReference>
<dbReference type="SUPFAM" id="SSF51735">
    <property type="entry name" value="NAD(P)-binding Rossmann-fold domains"/>
    <property type="match status" value="1"/>
</dbReference>
<dbReference type="InterPro" id="IPR006153">
    <property type="entry name" value="Cation/H_exchanger_TM"/>
</dbReference>
<feature type="transmembrane region" description="Helical" evidence="8">
    <location>
        <begin position="6"/>
        <end position="22"/>
    </location>
</feature>
<comment type="similarity">
    <text evidence="2">Belongs to the monovalent cation:proton antiporter 2 (CPA2) transporter (TC 2.A.37) family.</text>
</comment>
<reference evidence="11 12" key="1">
    <citation type="journal article" date="2014" name="Nature">
        <title>An environmental bacterial taxon with a large and distinct metabolic repertoire.</title>
        <authorList>
            <person name="Wilson M.C."/>
            <person name="Mori T."/>
            <person name="Ruckert C."/>
            <person name="Uria A.R."/>
            <person name="Helf M.J."/>
            <person name="Takada K."/>
            <person name="Gernert C."/>
            <person name="Steffens U.A."/>
            <person name="Heycke N."/>
            <person name="Schmitt S."/>
            <person name="Rinke C."/>
            <person name="Helfrich E.J."/>
            <person name="Brachmann A.O."/>
            <person name="Gurgui C."/>
            <person name="Wakimoto T."/>
            <person name="Kracht M."/>
            <person name="Crusemann M."/>
            <person name="Hentschel U."/>
            <person name="Abe I."/>
            <person name="Matsunaga S."/>
            <person name="Kalinowski J."/>
            <person name="Takeyama H."/>
            <person name="Piel J."/>
        </authorList>
    </citation>
    <scope>NUCLEOTIDE SEQUENCE [LARGE SCALE GENOMIC DNA]</scope>
    <source>
        <strain evidence="12">TSY2</strain>
    </source>
</reference>
<dbReference type="AlphaFoldDB" id="W4M6B9"/>
<keyword evidence="4" id="KW-0630">Potassium</keyword>
<feature type="domain" description="RCK C-terminal" evidence="10">
    <location>
        <begin position="567"/>
        <end position="651"/>
    </location>
</feature>
<sequence>MGVAADIVMIIVVALLGGLMAQRCKQPLVLGYILAGVALGPHGGGAISDIHEIELLAEIGVALLLFALGLEFSFKDLRPVRGIALVGTPIQILLTIAYGYALGRGLGWEWRSALWLGALISISSTMVVLKTLMSQGRLGTLSSRVMIGMLIVQDLAVVPLMIILPQLHDPQASLPLLGLAVLKATLFLGLMIMGGTRLLPRVMVHIASWNSRELFLLAITAIGLGIGYATYLFGLSFAFGAFVAGMVLSESDYGHQALSDIIPLRDLFGLLFFASVGMLFDPTFLVAHLKTVLLLVLAITGGKGLILAALPRLFGYRNVVPLAVGLSLFQVGEFSFVLARVGLNAEAIRPELYTLVLTTAIVTIMLTPMVSSLTSPLYALRRRWFQYEPLQTVNLPHTGLRDHVVVAGGGRVGQCVAQVLQRLGLGFVLIELDPRRVKQAKAAGWPIIFGDASQVIVLEAADLAQARLLLITAPAIVTTQAIVDQVRQLHPTLNIVARAEGIEHMHTLYDRGVYEVVQPEFEAGLEMTRQALVHLHIPATEIQRFTNTMHDELYAPLYQADNAYRVIAQLHHAPRLLDLTWVALPPESPLIGRTIREIGIRRQTGATVVGVMRDGTLHPNPEIDYRFECGDLVAVIGQPTQLATFQALAVPPDTEGSSTIPATG</sequence>
<feature type="transmembrane region" description="Helical" evidence="8">
    <location>
        <begin position="320"/>
        <end position="340"/>
    </location>
</feature>
<dbReference type="Pfam" id="PF02254">
    <property type="entry name" value="TrkA_N"/>
    <property type="match status" value="1"/>
</dbReference>
<dbReference type="Proteomes" id="UP000019140">
    <property type="component" value="Unassembled WGS sequence"/>
</dbReference>
<dbReference type="PROSITE" id="PS51202">
    <property type="entry name" value="RCK_C"/>
    <property type="match status" value="1"/>
</dbReference>
<evidence type="ECO:0000256" key="2">
    <source>
        <dbReference type="ARBA" id="ARBA00005551"/>
    </source>
</evidence>
<evidence type="ECO:0000313" key="11">
    <source>
        <dbReference type="EMBL" id="ETX05187.1"/>
    </source>
</evidence>
<dbReference type="EMBL" id="AZHX01001019">
    <property type="protein sequence ID" value="ETX05187.1"/>
    <property type="molecule type" value="Genomic_DNA"/>
</dbReference>
<protein>
    <submittedName>
        <fullName evidence="11">Portal protein</fullName>
    </submittedName>
</protein>
<gene>
    <name evidence="11" type="ORF">ETSY2_24465</name>
</gene>
<evidence type="ECO:0000256" key="8">
    <source>
        <dbReference type="SAM" id="Phobius"/>
    </source>
</evidence>
<comment type="caution">
    <text evidence="11">The sequence shown here is derived from an EMBL/GenBank/DDBJ whole genome shotgun (WGS) entry which is preliminary data.</text>
</comment>
<evidence type="ECO:0000256" key="3">
    <source>
        <dbReference type="ARBA" id="ARBA00022448"/>
    </source>
</evidence>
<dbReference type="PANTHER" id="PTHR42751">
    <property type="entry name" value="SODIUM/HYDROGEN EXCHANGER FAMILY/TRKA DOMAIN PROTEIN"/>
    <property type="match status" value="1"/>
</dbReference>
<feature type="transmembrane region" description="Helical" evidence="8">
    <location>
        <begin position="145"/>
        <end position="167"/>
    </location>
</feature>
<feature type="transmembrane region" description="Helical" evidence="8">
    <location>
        <begin position="292"/>
        <end position="314"/>
    </location>
</feature>
<keyword evidence="4" id="KW-0633">Potassium transport</keyword>